<reference evidence="1 2" key="1">
    <citation type="submission" date="2018-04" db="EMBL/GenBank/DDBJ databases">
        <title>Genomic Encyclopedia of Archaeal and Bacterial Type Strains, Phase II (KMG-II): from individual species to whole genera.</title>
        <authorList>
            <person name="Goeker M."/>
        </authorList>
    </citation>
    <scope>NUCLEOTIDE SEQUENCE [LARGE SCALE GENOMIC DNA]</scope>
    <source>
        <strain evidence="1 2">DSM 25521</strain>
    </source>
</reference>
<dbReference type="Proteomes" id="UP000241808">
    <property type="component" value="Unassembled WGS sequence"/>
</dbReference>
<comment type="caution">
    <text evidence="1">The sequence shown here is derived from an EMBL/GenBank/DDBJ whole genome shotgun (WGS) entry which is preliminary data.</text>
</comment>
<accession>A0A2T4YLR5</accession>
<organism evidence="1 2">
    <name type="scientific">Phreatobacter oligotrophus</name>
    <dbReference type="NCBI Taxonomy" id="1122261"/>
    <lineage>
        <taxon>Bacteria</taxon>
        <taxon>Pseudomonadati</taxon>
        <taxon>Pseudomonadota</taxon>
        <taxon>Alphaproteobacteria</taxon>
        <taxon>Hyphomicrobiales</taxon>
        <taxon>Phreatobacteraceae</taxon>
        <taxon>Phreatobacter</taxon>
    </lineage>
</organism>
<protein>
    <submittedName>
        <fullName evidence="1">Uncharacterized protein</fullName>
    </submittedName>
</protein>
<gene>
    <name evidence="1" type="ORF">C8P69_1341</name>
</gene>
<dbReference type="EMBL" id="PZZL01000034">
    <property type="protein sequence ID" value="PTM44259.1"/>
    <property type="molecule type" value="Genomic_DNA"/>
</dbReference>
<dbReference type="AlphaFoldDB" id="A0A2T4YLR5"/>
<sequence>LLQSLTQPHFGEAIWRNAPYLLSMRESPWDDQAEGHYP</sequence>
<proteinExistence type="predicted"/>
<evidence type="ECO:0000313" key="2">
    <source>
        <dbReference type="Proteomes" id="UP000241808"/>
    </source>
</evidence>
<evidence type="ECO:0000313" key="1">
    <source>
        <dbReference type="EMBL" id="PTM44259.1"/>
    </source>
</evidence>
<keyword evidence="2" id="KW-1185">Reference proteome</keyword>
<feature type="non-terminal residue" evidence="1">
    <location>
        <position position="1"/>
    </location>
</feature>
<name>A0A2T4YLR5_9HYPH</name>